<accession>A0ACB7VSM4</accession>
<evidence type="ECO:0000313" key="2">
    <source>
        <dbReference type="Proteomes" id="UP000827976"/>
    </source>
</evidence>
<dbReference type="Proteomes" id="UP000827976">
    <property type="component" value="Chromosome 7"/>
</dbReference>
<keyword evidence="2" id="KW-1185">Reference proteome</keyword>
<organism evidence="1 2">
    <name type="scientific">Dioscorea alata</name>
    <name type="common">Purple yam</name>
    <dbReference type="NCBI Taxonomy" id="55571"/>
    <lineage>
        <taxon>Eukaryota</taxon>
        <taxon>Viridiplantae</taxon>
        <taxon>Streptophyta</taxon>
        <taxon>Embryophyta</taxon>
        <taxon>Tracheophyta</taxon>
        <taxon>Spermatophyta</taxon>
        <taxon>Magnoliopsida</taxon>
        <taxon>Liliopsida</taxon>
        <taxon>Dioscoreales</taxon>
        <taxon>Dioscoreaceae</taxon>
        <taxon>Dioscorea</taxon>
    </lineage>
</organism>
<comment type="caution">
    <text evidence="1">The sequence shown here is derived from an EMBL/GenBank/DDBJ whole genome shotgun (WGS) entry which is preliminary data.</text>
</comment>
<dbReference type="EMBL" id="CM037017">
    <property type="protein sequence ID" value="KAH7677303.1"/>
    <property type="molecule type" value="Genomic_DNA"/>
</dbReference>
<sequence length="363" mass="40641">MDWYFREQSDDLVVPTDQETSEVPSTDEISPSSDDWYQVDNNKSQNPGSPEKFCRRSPLTNAGEFDFDTQQIYDQVNNVPALYNGEGSSNSSACRGSSLLNHSAAISEASFQDQPDFRLQNNMEQMDEIFLNSLLEDDLQNLGSPYEPFPMFPASAYRSLSFENFLTDVIVEPACLVKDCSFPESAIEIRDDGNKENSSSWSLIRDESKASEDSYAEPVIKSENDTITAVSEAKCLEETVLHKLESVMTQLSEKTRICFRDALYRLAESSKKAEYRNRPPAAGEANCENSRNLKKGSESKTNAIDRTVANLLFTEPSMSPALSCEGPVYDNNDNTVVTGMQYSLDQSSGHPQATYYEDMDDEE</sequence>
<reference evidence="2" key="1">
    <citation type="journal article" date="2022" name="Nat. Commun.">
        <title>Chromosome evolution and the genetic basis of agronomically important traits in greater yam.</title>
        <authorList>
            <person name="Bredeson J.V."/>
            <person name="Lyons J.B."/>
            <person name="Oniyinde I.O."/>
            <person name="Okereke N.R."/>
            <person name="Kolade O."/>
            <person name="Nnabue I."/>
            <person name="Nwadili C.O."/>
            <person name="Hribova E."/>
            <person name="Parker M."/>
            <person name="Nwogha J."/>
            <person name="Shu S."/>
            <person name="Carlson J."/>
            <person name="Kariba R."/>
            <person name="Muthemba S."/>
            <person name="Knop K."/>
            <person name="Barton G.J."/>
            <person name="Sherwood A.V."/>
            <person name="Lopez-Montes A."/>
            <person name="Asiedu R."/>
            <person name="Jamnadass R."/>
            <person name="Muchugi A."/>
            <person name="Goodstein D."/>
            <person name="Egesi C.N."/>
            <person name="Featherston J."/>
            <person name="Asfaw A."/>
            <person name="Simpson G.G."/>
            <person name="Dolezel J."/>
            <person name="Hendre P.S."/>
            <person name="Van Deynze A."/>
            <person name="Kumar P.L."/>
            <person name="Obidiegwu J.E."/>
            <person name="Bhattacharjee R."/>
            <person name="Rokhsar D.S."/>
        </authorList>
    </citation>
    <scope>NUCLEOTIDE SEQUENCE [LARGE SCALE GENOMIC DNA]</scope>
    <source>
        <strain evidence="2">cv. TDa95/00328</strain>
    </source>
</reference>
<evidence type="ECO:0000313" key="1">
    <source>
        <dbReference type="EMBL" id="KAH7677303.1"/>
    </source>
</evidence>
<protein>
    <submittedName>
        <fullName evidence="1">Uncharacterized protein</fullName>
    </submittedName>
</protein>
<gene>
    <name evidence="1" type="ORF">IHE45_07G074700</name>
</gene>
<proteinExistence type="predicted"/>
<name>A0ACB7VSM4_DIOAL</name>